<feature type="signal peptide" evidence="1">
    <location>
        <begin position="1"/>
        <end position="20"/>
    </location>
</feature>
<comment type="caution">
    <text evidence="2">The sequence shown here is derived from an EMBL/GenBank/DDBJ whole genome shotgun (WGS) entry which is preliminary data.</text>
</comment>
<organism evidence="2 3">
    <name type="scientific">Xylaria arbuscula</name>
    <dbReference type="NCBI Taxonomy" id="114810"/>
    <lineage>
        <taxon>Eukaryota</taxon>
        <taxon>Fungi</taxon>
        <taxon>Dikarya</taxon>
        <taxon>Ascomycota</taxon>
        <taxon>Pezizomycotina</taxon>
        <taxon>Sordariomycetes</taxon>
        <taxon>Xylariomycetidae</taxon>
        <taxon>Xylariales</taxon>
        <taxon>Xylariaceae</taxon>
        <taxon>Xylaria</taxon>
    </lineage>
</organism>
<reference evidence="2" key="1">
    <citation type="submission" date="2022-07" db="EMBL/GenBank/DDBJ databases">
        <title>Genome Sequence of Xylaria arbuscula.</title>
        <authorList>
            <person name="Buettner E."/>
        </authorList>
    </citation>
    <scope>NUCLEOTIDE SEQUENCE</scope>
    <source>
        <strain evidence="2">VT107</strain>
    </source>
</reference>
<name>A0A9W8N491_9PEZI</name>
<sequence>MMMYFHSFAALTCAFTSVLAQGLTSSSLETHVDSLALDFSFKPIKEAYWTSLPHHRRTPFAVSPDGQSAFLAYLDSSETDVHVQQVDPETFAAVGSAVTVEGAKEAGGLVAHDDGFALLTNEALPSGTTNAPADSTPVPVLYRFTDGTQTWKTFLGGPDVDNSVGALASPDLNGDLVYSAEAGLYGAYFVVTA</sequence>
<evidence type="ECO:0000256" key="1">
    <source>
        <dbReference type="SAM" id="SignalP"/>
    </source>
</evidence>
<keyword evidence="3" id="KW-1185">Reference proteome</keyword>
<feature type="chain" id="PRO_5040921948" evidence="1">
    <location>
        <begin position="21"/>
        <end position="193"/>
    </location>
</feature>
<keyword evidence="1" id="KW-0732">Signal</keyword>
<evidence type="ECO:0000313" key="2">
    <source>
        <dbReference type="EMBL" id="KAJ3554469.1"/>
    </source>
</evidence>
<gene>
    <name evidence="2" type="ORF">NPX13_g10601</name>
</gene>
<dbReference type="Proteomes" id="UP001148614">
    <property type="component" value="Unassembled WGS sequence"/>
</dbReference>
<proteinExistence type="predicted"/>
<accession>A0A9W8N491</accession>
<dbReference type="EMBL" id="JANPWZ010003064">
    <property type="protein sequence ID" value="KAJ3554469.1"/>
    <property type="molecule type" value="Genomic_DNA"/>
</dbReference>
<dbReference type="VEuPathDB" id="FungiDB:F4678DRAFT_346411"/>
<evidence type="ECO:0000313" key="3">
    <source>
        <dbReference type="Proteomes" id="UP001148614"/>
    </source>
</evidence>
<dbReference type="AlphaFoldDB" id="A0A9W8N491"/>
<protein>
    <submittedName>
        <fullName evidence="2">Uncharacterized protein</fullName>
    </submittedName>
</protein>